<accession>A0ABV5X6Z6</accession>
<name>A0ABV5X6Z6_9NOCA</name>
<evidence type="ECO:0000313" key="1">
    <source>
        <dbReference type="EMBL" id="MFB9778199.1"/>
    </source>
</evidence>
<dbReference type="EMBL" id="JBHMAS010000002">
    <property type="protein sequence ID" value="MFB9778199.1"/>
    <property type="molecule type" value="Genomic_DNA"/>
</dbReference>
<sequence>MNQPRIARLVSETGDTVTVSGGEGAVRSFPVGVWMLTDGQRVVIVGEGGPLSTATVDGSALVAAVHARWPGAVVLERMPVTGSAADPRAYSARYVEVRDDGSHGEPAYADLSDAGFALGSIDAS</sequence>
<evidence type="ECO:0000313" key="2">
    <source>
        <dbReference type="Proteomes" id="UP001589587"/>
    </source>
</evidence>
<organism evidence="1 2">
    <name type="scientific">Rhodococcus baikonurensis</name>
    <dbReference type="NCBI Taxonomy" id="172041"/>
    <lineage>
        <taxon>Bacteria</taxon>
        <taxon>Bacillati</taxon>
        <taxon>Actinomycetota</taxon>
        <taxon>Actinomycetes</taxon>
        <taxon>Mycobacteriales</taxon>
        <taxon>Nocardiaceae</taxon>
        <taxon>Rhodococcus</taxon>
        <taxon>Rhodococcus erythropolis group</taxon>
    </lineage>
</organism>
<dbReference type="Proteomes" id="UP001589587">
    <property type="component" value="Unassembled WGS sequence"/>
</dbReference>
<keyword evidence="2" id="KW-1185">Reference proteome</keyword>
<gene>
    <name evidence="1" type="ORF">ACFFQ6_00775</name>
</gene>
<dbReference type="RefSeq" id="WP_378373661.1">
    <property type="nucleotide sequence ID" value="NZ_JBHMAS010000002.1"/>
</dbReference>
<proteinExistence type="predicted"/>
<protein>
    <submittedName>
        <fullName evidence="1">Uncharacterized protein</fullName>
    </submittedName>
</protein>
<comment type="caution">
    <text evidence="1">The sequence shown here is derived from an EMBL/GenBank/DDBJ whole genome shotgun (WGS) entry which is preliminary data.</text>
</comment>
<reference evidence="1 2" key="1">
    <citation type="submission" date="2024-09" db="EMBL/GenBank/DDBJ databases">
        <authorList>
            <person name="Sun Q."/>
            <person name="Mori K."/>
        </authorList>
    </citation>
    <scope>NUCLEOTIDE SEQUENCE [LARGE SCALE GENOMIC DNA]</scope>
    <source>
        <strain evidence="1 2">JCM 11411</strain>
    </source>
</reference>